<evidence type="ECO:0000256" key="3">
    <source>
        <dbReference type="ARBA" id="ARBA00023295"/>
    </source>
</evidence>
<protein>
    <recommendedName>
        <fullName evidence="5">Mannosylglycerate hydrolase MGH1-like glycoside hydrolase domain-containing protein</fullName>
    </recommendedName>
</protein>
<keyword evidence="4" id="KW-0732">Signal</keyword>
<evidence type="ECO:0000313" key="6">
    <source>
        <dbReference type="EMBL" id="MCE4122803.1"/>
    </source>
</evidence>
<dbReference type="InterPro" id="IPR004888">
    <property type="entry name" value="Glycoside_hydrolase_63"/>
</dbReference>
<keyword evidence="2" id="KW-0378">Hydrolase</keyword>
<dbReference type="Proteomes" id="UP001200307">
    <property type="component" value="Unassembled WGS sequence"/>
</dbReference>
<dbReference type="InterPro" id="IPR008928">
    <property type="entry name" value="6-hairpin_glycosidase_sf"/>
</dbReference>
<gene>
    <name evidence="6" type="ORF">LYY06_11090</name>
</gene>
<dbReference type="InterPro" id="IPR054491">
    <property type="entry name" value="MGH1-like_GH"/>
</dbReference>
<dbReference type="Pfam" id="PF22422">
    <property type="entry name" value="MGH1-like_GH"/>
    <property type="match status" value="1"/>
</dbReference>
<dbReference type="PANTHER" id="PTHR10412">
    <property type="entry name" value="MANNOSYL-OLIGOSACCHARIDE GLUCOSIDASE"/>
    <property type="match status" value="1"/>
</dbReference>
<feature type="domain" description="Mannosylglycerate hydrolase MGH1-like glycoside hydrolase" evidence="5">
    <location>
        <begin position="302"/>
        <end position="640"/>
    </location>
</feature>
<dbReference type="EMBL" id="JAJTVO010000020">
    <property type="protein sequence ID" value="MCE4122803.1"/>
    <property type="molecule type" value="Genomic_DNA"/>
</dbReference>
<organism evidence="6 7">
    <name type="scientific">Segatella copri</name>
    <dbReference type="NCBI Taxonomy" id="165179"/>
    <lineage>
        <taxon>Bacteria</taxon>
        <taxon>Pseudomonadati</taxon>
        <taxon>Bacteroidota</taxon>
        <taxon>Bacteroidia</taxon>
        <taxon>Bacteroidales</taxon>
        <taxon>Prevotellaceae</taxon>
        <taxon>Segatella</taxon>
    </lineage>
</organism>
<dbReference type="Gene3D" id="1.50.10.10">
    <property type="match status" value="1"/>
</dbReference>
<dbReference type="AlphaFoldDB" id="A0AAW4YLR8"/>
<sequence length="662" mass="76267">MHQLNNRKLWVGNIASSIGLSMSMAILLSISQPTSAQDIETPSRETAIKQAKEQYLSLQRQLAQGWNTWDVRSVLTHVYMPYAFAIDLNLVDSQGKRINRFLIGDRGADAPRLKPYSHSYDGYYTKIAVTWHGHHFTVETASEGTKNIILITPANDNKPGAQMVVHPKTIWMRGNIVDSQDGSFVIGPKDKSLQVSGHIVGNLSRRNRHEQFVSLDAPIAICCDADMSLEQAQSVIKKHALQFVQEKKALYDKDYDCYNGMQTVLGWDTFYDPSIRKVISPVSRIWSSQWFASSDYGGFTLFCWDTYFAAMMFAVDNKALAYANATEITKAITEAGFVPNCYYSNGFKSRDRSQPPVGSLAVWTIYNTYKEKWFLELLYNELLTWNRWWDKNRQDQGLLCQGSSPYEKVTYFRNEYDNNTRYGAILESGLDNSPMYDGVTFDSQKHLLEQNDVGITSLYVMDCEYLAKIADEIGRKADAQELRNRGDAYRNRMSAFWDEKDGFYYNRSTRNGQFNKRTSPTCFYPLLAKAPTSKQAKRMVKEHLLNKDEYWGKYIIPATPRNDKSFNDNEYWRGRIWGPLNFLVYMGLRNYDFPQVRKEFAEKSKHLFLQSWLKDGYVFENYNATTGQGDDTLRSDKFYHWGALLGYISLIENGKTNLEKSK</sequence>
<evidence type="ECO:0000256" key="4">
    <source>
        <dbReference type="SAM" id="SignalP"/>
    </source>
</evidence>
<dbReference type="GO" id="GO:0009311">
    <property type="term" value="P:oligosaccharide metabolic process"/>
    <property type="evidence" value="ECO:0007669"/>
    <property type="project" value="InterPro"/>
</dbReference>
<feature type="chain" id="PRO_5043644167" description="Mannosylglycerate hydrolase MGH1-like glycoside hydrolase domain-containing protein" evidence="4">
    <location>
        <begin position="37"/>
        <end position="662"/>
    </location>
</feature>
<evidence type="ECO:0000256" key="1">
    <source>
        <dbReference type="ARBA" id="ARBA00010833"/>
    </source>
</evidence>
<evidence type="ECO:0000256" key="2">
    <source>
        <dbReference type="ARBA" id="ARBA00022801"/>
    </source>
</evidence>
<evidence type="ECO:0000313" key="7">
    <source>
        <dbReference type="Proteomes" id="UP001200307"/>
    </source>
</evidence>
<accession>A0AAW4YLR8</accession>
<evidence type="ECO:0000259" key="5">
    <source>
        <dbReference type="Pfam" id="PF22422"/>
    </source>
</evidence>
<dbReference type="PANTHER" id="PTHR10412:SF11">
    <property type="entry name" value="MANNOSYL-OLIGOSACCHARIDE GLUCOSIDASE"/>
    <property type="match status" value="1"/>
</dbReference>
<proteinExistence type="inferred from homology"/>
<dbReference type="InterPro" id="IPR012341">
    <property type="entry name" value="6hp_glycosidase-like_sf"/>
</dbReference>
<dbReference type="GO" id="GO:0006487">
    <property type="term" value="P:protein N-linked glycosylation"/>
    <property type="evidence" value="ECO:0007669"/>
    <property type="project" value="TreeGrafter"/>
</dbReference>
<reference evidence="6" key="1">
    <citation type="submission" date="2021-12" db="EMBL/GenBank/DDBJ databases">
        <authorList>
            <person name="Lv X."/>
        </authorList>
    </citation>
    <scope>NUCLEOTIDE SEQUENCE</scope>
    <source>
        <strain evidence="6">HF2106</strain>
    </source>
</reference>
<name>A0AAW4YLR8_9BACT</name>
<dbReference type="RefSeq" id="WP_233339487.1">
    <property type="nucleotide sequence ID" value="NZ_JAJTVO010000020.1"/>
</dbReference>
<comment type="similarity">
    <text evidence="1">Belongs to the glycosyl hydrolase 63 family.</text>
</comment>
<dbReference type="GO" id="GO:0004573">
    <property type="term" value="F:Glc3Man9GlcNAc2 oligosaccharide glucosidase activity"/>
    <property type="evidence" value="ECO:0007669"/>
    <property type="project" value="InterPro"/>
</dbReference>
<keyword evidence="3" id="KW-0326">Glycosidase</keyword>
<feature type="signal peptide" evidence="4">
    <location>
        <begin position="1"/>
        <end position="36"/>
    </location>
</feature>
<comment type="caution">
    <text evidence="6">The sequence shown here is derived from an EMBL/GenBank/DDBJ whole genome shotgun (WGS) entry which is preliminary data.</text>
</comment>
<dbReference type="SUPFAM" id="SSF48208">
    <property type="entry name" value="Six-hairpin glycosidases"/>
    <property type="match status" value="1"/>
</dbReference>